<proteinExistence type="predicted"/>
<dbReference type="Proteomes" id="UP000825935">
    <property type="component" value="Chromosome 12"/>
</dbReference>
<gene>
    <name evidence="8" type="ORF">KP509_12G026400</name>
</gene>
<evidence type="ECO:0000256" key="4">
    <source>
        <dbReference type="ARBA" id="ARBA00023136"/>
    </source>
</evidence>
<dbReference type="PANTHER" id="PTHR35129">
    <property type="entry name" value="GUANINE NUCLEOTIDE-BINDING PROTEIN SUBUNIT GAMMA 1"/>
    <property type="match status" value="1"/>
</dbReference>
<evidence type="ECO:0000256" key="1">
    <source>
        <dbReference type="ARBA" id="ARBA00004236"/>
    </source>
</evidence>
<evidence type="ECO:0000313" key="8">
    <source>
        <dbReference type="EMBL" id="KAH7422802.1"/>
    </source>
</evidence>
<accession>A0A8T2TJI6</accession>
<dbReference type="GO" id="GO:0007186">
    <property type="term" value="P:G protein-coupled receptor signaling pathway"/>
    <property type="evidence" value="ECO:0007669"/>
    <property type="project" value="InterPro"/>
</dbReference>
<comment type="subcellular location">
    <subcellularLocation>
        <location evidence="1">Cell membrane</location>
    </subcellularLocation>
</comment>
<evidence type="ECO:0000313" key="9">
    <source>
        <dbReference type="Proteomes" id="UP000825935"/>
    </source>
</evidence>
<organism evidence="8 9">
    <name type="scientific">Ceratopteris richardii</name>
    <name type="common">Triangle waterfern</name>
    <dbReference type="NCBI Taxonomy" id="49495"/>
    <lineage>
        <taxon>Eukaryota</taxon>
        <taxon>Viridiplantae</taxon>
        <taxon>Streptophyta</taxon>
        <taxon>Embryophyta</taxon>
        <taxon>Tracheophyta</taxon>
        <taxon>Polypodiopsida</taxon>
        <taxon>Polypodiidae</taxon>
        <taxon>Polypodiales</taxon>
        <taxon>Pteridineae</taxon>
        <taxon>Pteridaceae</taxon>
        <taxon>Parkerioideae</taxon>
        <taxon>Ceratopteris</taxon>
    </lineage>
</organism>
<keyword evidence="5" id="KW-0807">Transducer</keyword>
<feature type="compositionally biased region" description="Basic and acidic residues" evidence="6">
    <location>
        <begin position="20"/>
        <end position="34"/>
    </location>
</feature>
<dbReference type="GO" id="GO:0005886">
    <property type="term" value="C:plasma membrane"/>
    <property type="evidence" value="ECO:0007669"/>
    <property type="project" value="UniProtKB-SubCell"/>
</dbReference>
<keyword evidence="2" id="KW-1003">Cell membrane</keyword>
<dbReference type="Pfam" id="PF00631">
    <property type="entry name" value="G-gamma"/>
    <property type="match status" value="1"/>
</dbReference>
<evidence type="ECO:0000259" key="7">
    <source>
        <dbReference type="SMART" id="SM01224"/>
    </source>
</evidence>
<sequence length="110" mass="12544">MRMQSPYPGGGSSHGGSAHRKLEPRSDIRGRHRTQAELDFLTHEIEILKEELKRLETMEYSSVACKELVMRLENAPDPLISRESVSANPGPSLNRWFEQPATTNNCCWMF</sequence>
<dbReference type="SMART" id="SM01224">
    <property type="entry name" value="G_gamma"/>
    <property type="match status" value="1"/>
</dbReference>
<name>A0A8T2TJI6_CERRI</name>
<reference evidence="8" key="1">
    <citation type="submission" date="2021-08" db="EMBL/GenBank/DDBJ databases">
        <title>WGS assembly of Ceratopteris richardii.</title>
        <authorList>
            <person name="Marchant D.B."/>
            <person name="Chen G."/>
            <person name="Jenkins J."/>
            <person name="Shu S."/>
            <person name="Leebens-Mack J."/>
            <person name="Grimwood J."/>
            <person name="Schmutz J."/>
            <person name="Soltis P."/>
            <person name="Soltis D."/>
            <person name="Chen Z.-H."/>
        </authorList>
    </citation>
    <scope>NUCLEOTIDE SEQUENCE</scope>
    <source>
        <strain evidence="8">Whitten #5841</strain>
        <tissue evidence="8">Leaf</tissue>
    </source>
</reference>
<feature type="domain" description="G protein gamma" evidence="7">
    <location>
        <begin position="34"/>
        <end position="110"/>
    </location>
</feature>
<feature type="region of interest" description="Disordered" evidence="6">
    <location>
        <begin position="1"/>
        <end position="34"/>
    </location>
</feature>
<dbReference type="InterPro" id="IPR015898">
    <property type="entry name" value="G-protein_gamma-like_dom"/>
</dbReference>
<evidence type="ECO:0000256" key="2">
    <source>
        <dbReference type="ARBA" id="ARBA00022475"/>
    </source>
</evidence>
<dbReference type="InterPro" id="IPR045878">
    <property type="entry name" value="GG1/2"/>
</dbReference>
<keyword evidence="4" id="KW-0472">Membrane</keyword>
<evidence type="ECO:0000256" key="6">
    <source>
        <dbReference type="SAM" id="MobiDB-lite"/>
    </source>
</evidence>
<evidence type="ECO:0000256" key="3">
    <source>
        <dbReference type="ARBA" id="ARBA00023054"/>
    </source>
</evidence>
<keyword evidence="3" id="KW-0175">Coiled coil</keyword>
<keyword evidence="9" id="KW-1185">Reference proteome</keyword>
<dbReference type="EMBL" id="CM035417">
    <property type="protein sequence ID" value="KAH7422802.1"/>
    <property type="molecule type" value="Genomic_DNA"/>
</dbReference>
<evidence type="ECO:0000256" key="5">
    <source>
        <dbReference type="ARBA" id="ARBA00023224"/>
    </source>
</evidence>
<protein>
    <recommendedName>
        <fullName evidence="7">G protein gamma domain-containing protein</fullName>
    </recommendedName>
</protein>
<dbReference type="OrthoDB" id="1934467at2759"/>
<comment type="caution">
    <text evidence="8">The sequence shown here is derived from an EMBL/GenBank/DDBJ whole genome shotgun (WGS) entry which is preliminary data.</text>
</comment>
<dbReference type="AlphaFoldDB" id="A0A8T2TJI6"/>
<dbReference type="OMA" id="DRWFERP"/>